<organism evidence="1 2">
    <name type="scientific">Hyalangium rubrum</name>
    <dbReference type="NCBI Taxonomy" id="3103134"/>
    <lineage>
        <taxon>Bacteria</taxon>
        <taxon>Pseudomonadati</taxon>
        <taxon>Myxococcota</taxon>
        <taxon>Myxococcia</taxon>
        <taxon>Myxococcales</taxon>
        <taxon>Cystobacterineae</taxon>
        <taxon>Archangiaceae</taxon>
        <taxon>Hyalangium</taxon>
    </lineage>
</organism>
<sequence length="642" mass="70237">MSFEERLKLELSLTAGGQSFAIPGGQLKHFSARLSSHGFTASVTFWTALEKADAALLLAFKEPGLLKVRLAISGLYDLPDSPPDPLVLQGLARTRALGGLGHGSLDGEARDFRRYTIDFADAAQVLWRQHRPIELHTDKKMSDLLDAHKTDAITLDYDWDVLDAEQPLLCLGIGEDERPASFYDFIHWYVDSRDGVWTYDNQQDQYTLSKSKPSGGQASKLRRQHVERTELVLPPVIRHSARVLNSFSEGATSTDLEQEQATTGIRRDYLLRTPIASEAEQRQSLEKGRLGVRQRQVRLTFRQFPTIAIHPGALVRLEGGLWSSGLKGSGEDLRVVELVLQGSALEPGPHSGPQDLNAGYQVELNARLEQKSDPVAELPTYRPPRYPIYVEGKIHSPGGGETDRIYLLVEDKKTSVTTYRVTVPLWNKTVSVPAEPIHTAGEFYFPPYKNERVLLALRFDRAEIQRFLDWGEGVRSPQDGQGDQLLLGKNSTSQTSLTHDYQDNKPVWRMHRASDKDTETIRMAEGVLLLQTKEEQGGASTTPTYDVTPQVETAKGDLSAGVSGAIGDATAAYQSSMAAVNEKIATATAETSAALEAAEAEVSSQVAAARSELQGALSGLAGRTNALGTAAADAKAALNGLR</sequence>
<name>A0ABU5HI94_9BACT</name>
<dbReference type="Proteomes" id="UP001291309">
    <property type="component" value="Unassembled WGS sequence"/>
</dbReference>
<accession>A0ABU5HI94</accession>
<dbReference type="RefSeq" id="WP_321551793.1">
    <property type="nucleotide sequence ID" value="NZ_JAXIVS010000027.1"/>
</dbReference>
<proteinExistence type="predicted"/>
<comment type="caution">
    <text evidence="1">The sequence shown here is derived from an EMBL/GenBank/DDBJ whole genome shotgun (WGS) entry which is preliminary data.</text>
</comment>
<gene>
    <name evidence="1" type="ORF">SYV04_42230</name>
</gene>
<protein>
    <submittedName>
        <fullName evidence="1">Uncharacterized protein</fullName>
    </submittedName>
</protein>
<keyword evidence="2" id="KW-1185">Reference proteome</keyword>
<evidence type="ECO:0000313" key="2">
    <source>
        <dbReference type="Proteomes" id="UP001291309"/>
    </source>
</evidence>
<reference evidence="1 2" key="1">
    <citation type="submission" date="2023-12" db="EMBL/GenBank/DDBJ databases">
        <title>the genome sequence of Hyalangium sp. s54d21.</title>
        <authorList>
            <person name="Zhang X."/>
        </authorList>
    </citation>
    <scope>NUCLEOTIDE SEQUENCE [LARGE SCALE GENOMIC DNA]</scope>
    <source>
        <strain evidence="2">s54d21</strain>
    </source>
</reference>
<dbReference type="EMBL" id="JAXIVS010000027">
    <property type="protein sequence ID" value="MDY7233081.1"/>
    <property type="molecule type" value="Genomic_DNA"/>
</dbReference>
<evidence type="ECO:0000313" key="1">
    <source>
        <dbReference type="EMBL" id="MDY7233081.1"/>
    </source>
</evidence>